<evidence type="ECO:0000313" key="4">
    <source>
        <dbReference type="Proteomes" id="UP000183685"/>
    </source>
</evidence>
<evidence type="ECO:0000256" key="1">
    <source>
        <dbReference type="ARBA" id="ARBA00022603"/>
    </source>
</evidence>
<gene>
    <name evidence="3" type="ORF">SAMN04488071_1418</name>
</gene>
<dbReference type="Proteomes" id="UP000183685">
    <property type="component" value="Unassembled WGS sequence"/>
</dbReference>
<dbReference type="PANTHER" id="PTHR43542">
    <property type="entry name" value="METHYLTRANSFERASE"/>
    <property type="match status" value="1"/>
</dbReference>
<dbReference type="InterPro" id="IPR004398">
    <property type="entry name" value="RNA_MeTrfase_RsmD"/>
</dbReference>
<protein>
    <submittedName>
        <fullName evidence="3">16S rRNA (Guanine966-N2)-methyltransferase</fullName>
    </submittedName>
</protein>
<dbReference type="GO" id="GO:0008168">
    <property type="term" value="F:methyltransferase activity"/>
    <property type="evidence" value="ECO:0007669"/>
    <property type="project" value="UniProtKB-KW"/>
</dbReference>
<dbReference type="PIRSF" id="PIRSF004553">
    <property type="entry name" value="CHP00095"/>
    <property type="match status" value="1"/>
</dbReference>
<dbReference type="InterPro" id="IPR002052">
    <property type="entry name" value="DNA_methylase_N6_adenine_CS"/>
</dbReference>
<dbReference type="Pfam" id="PF03602">
    <property type="entry name" value="Cons_hypoth95"/>
    <property type="match status" value="1"/>
</dbReference>
<dbReference type="EMBL" id="FNAK01000003">
    <property type="protein sequence ID" value="SDD83308.1"/>
    <property type="molecule type" value="Genomic_DNA"/>
</dbReference>
<dbReference type="PANTHER" id="PTHR43542:SF1">
    <property type="entry name" value="METHYLTRANSFERASE"/>
    <property type="match status" value="1"/>
</dbReference>
<dbReference type="OrthoDB" id="9803017at2"/>
<dbReference type="STRING" id="637679.GCA_001550055_01099"/>
<dbReference type="InterPro" id="IPR029063">
    <property type="entry name" value="SAM-dependent_MTases_sf"/>
</dbReference>
<dbReference type="PROSITE" id="PS00092">
    <property type="entry name" value="N6_MTASE"/>
    <property type="match status" value="1"/>
</dbReference>
<dbReference type="CDD" id="cd02440">
    <property type="entry name" value="AdoMet_MTases"/>
    <property type="match status" value="1"/>
</dbReference>
<keyword evidence="2 3" id="KW-0808">Transferase</keyword>
<dbReference type="AlphaFoldDB" id="A0A1G6XYQ7"/>
<reference evidence="3 4" key="1">
    <citation type="submission" date="2016-10" db="EMBL/GenBank/DDBJ databases">
        <authorList>
            <person name="de Groot N.N."/>
        </authorList>
    </citation>
    <scope>NUCLEOTIDE SEQUENCE [LARGE SCALE GENOMIC DNA]</scope>
    <source>
        <strain evidence="3 4">CGMCC 1.9109</strain>
    </source>
</reference>
<dbReference type="NCBIfam" id="TIGR00095">
    <property type="entry name" value="16S rRNA (guanine(966)-N(2))-methyltransferase RsmD"/>
    <property type="match status" value="1"/>
</dbReference>
<dbReference type="GO" id="GO:0031167">
    <property type="term" value="P:rRNA methylation"/>
    <property type="evidence" value="ECO:0007669"/>
    <property type="project" value="InterPro"/>
</dbReference>
<dbReference type="SUPFAM" id="SSF53335">
    <property type="entry name" value="S-adenosyl-L-methionine-dependent methyltransferases"/>
    <property type="match status" value="1"/>
</dbReference>
<evidence type="ECO:0000256" key="2">
    <source>
        <dbReference type="ARBA" id="ARBA00022679"/>
    </source>
</evidence>
<proteinExistence type="predicted"/>
<dbReference type="Gene3D" id="3.40.50.150">
    <property type="entry name" value="Vaccinia Virus protein VP39"/>
    <property type="match status" value="1"/>
</dbReference>
<name>A0A1G6XYQ7_9PROT</name>
<organism evidence="3 4">
    <name type="scientific">Kordiimonas lacus</name>
    <dbReference type="NCBI Taxonomy" id="637679"/>
    <lineage>
        <taxon>Bacteria</taxon>
        <taxon>Pseudomonadati</taxon>
        <taxon>Pseudomonadota</taxon>
        <taxon>Alphaproteobacteria</taxon>
        <taxon>Kordiimonadales</taxon>
        <taxon>Kordiimonadaceae</taxon>
        <taxon>Kordiimonas</taxon>
    </lineage>
</organism>
<sequence length="183" mass="20068">MTRIVAGRFRGRRLDVPKGRDVRPTTDRMRERLFSMLMHGRYPDMTDAVVADIFAGTGALGLEALSRGAARVTFVEQARPSVACINANIGTLGVSDQATILAKNATNLPPANAPCDFIFMDPPYRQGLVRPTLDSILAQGWLSEDGVIVCEQAADEPVDIPDMLEAVDDRSQGQQRILFLLRK</sequence>
<dbReference type="RefSeq" id="WP_068301972.1">
    <property type="nucleotide sequence ID" value="NZ_FNAK01000003.1"/>
</dbReference>
<keyword evidence="1 3" id="KW-0489">Methyltransferase</keyword>
<dbReference type="GO" id="GO:0003676">
    <property type="term" value="F:nucleic acid binding"/>
    <property type="evidence" value="ECO:0007669"/>
    <property type="project" value="InterPro"/>
</dbReference>
<keyword evidence="4" id="KW-1185">Reference proteome</keyword>
<accession>A0A1G6XYQ7</accession>
<evidence type="ECO:0000313" key="3">
    <source>
        <dbReference type="EMBL" id="SDD83308.1"/>
    </source>
</evidence>